<feature type="transmembrane region" description="Helical" evidence="2">
    <location>
        <begin position="195"/>
        <end position="217"/>
    </location>
</feature>
<dbReference type="EMBL" id="PNBA02000007">
    <property type="protein sequence ID" value="KAG6419465.1"/>
    <property type="molecule type" value="Genomic_DNA"/>
</dbReference>
<dbReference type="GO" id="GO:0042910">
    <property type="term" value="F:xenobiotic transmembrane transporter activity"/>
    <property type="evidence" value="ECO:0007669"/>
    <property type="project" value="InterPro"/>
</dbReference>
<evidence type="ECO:0000256" key="2">
    <source>
        <dbReference type="SAM" id="Phobius"/>
    </source>
</evidence>
<protein>
    <recommendedName>
        <fullName evidence="5">Multidrug resistance protein, MATE family</fullName>
    </recommendedName>
</protein>
<keyword evidence="2" id="KW-0472">Membrane</keyword>
<name>A0A8X8XWK0_SALSN</name>
<comment type="caution">
    <text evidence="3">The sequence shown here is derived from an EMBL/GenBank/DDBJ whole genome shotgun (WGS) entry which is preliminary data.</text>
</comment>
<gene>
    <name evidence="3" type="ORF">SASPL_121687</name>
</gene>
<dbReference type="AlphaFoldDB" id="A0A8X8XWK0"/>
<dbReference type="Pfam" id="PF01554">
    <property type="entry name" value="MatE"/>
    <property type="match status" value="1"/>
</dbReference>
<feature type="transmembrane region" description="Helical" evidence="2">
    <location>
        <begin position="237"/>
        <end position="262"/>
    </location>
</feature>
<reference evidence="3" key="1">
    <citation type="submission" date="2018-01" db="EMBL/GenBank/DDBJ databases">
        <authorList>
            <person name="Mao J.F."/>
        </authorList>
    </citation>
    <scope>NUCLEOTIDE SEQUENCE</scope>
    <source>
        <strain evidence="3">Huo1</strain>
        <tissue evidence="3">Leaf</tissue>
    </source>
</reference>
<evidence type="ECO:0008006" key="5">
    <source>
        <dbReference type="Google" id="ProtNLM"/>
    </source>
</evidence>
<dbReference type="InterPro" id="IPR002528">
    <property type="entry name" value="MATE_fam"/>
</dbReference>
<evidence type="ECO:0000313" key="4">
    <source>
        <dbReference type="Proteomes" id="UP000298416"/>
    </source>
</evidence>
<keyword evidence="4" id="KW-1185">Reference proteome</keyword>
<keyword evidence="2" id="KW-0812">Transmembrane</keyword>
<reference evidence="3" key="2">
    <citation type="submission" date="2020-08" db="EMBL/GenBank/DDBJ databases">
        <title>Plant Genome Project.</title>
        <authorList>
            <person name="Zhang R.-G."/>
        </authorList>
    </citation>
    <scope>NUCLEOTIDE SEQUENCE</scope>
    <source>
        <strain evidence="3">Huo1</strain>
        <tissue evidence="3">Leaf</tissue>
    </source>
</reference>
<comment type="similarity">
    <text evidence="1">Belongs to the multi antimicrobial extrusion (MATE) (TC 2.A.66.1) family.</text>
</comment>
<sequence>MTMFIKRIRCGPSFSRCCDKACTWTNQPMPPNSTSFHVGAASLGSNVAQLDIIFGIGYVASQLPLAGFSLATSVWITMLTLGADPALPGAGAGAGGGGGAVRVRADPADLRVRGQLRDTEVPAGAEHREPERVHIGGGAGGARRADVGGAFRVRVGPAGGVAGAELLVVGDRRGAVRVHREVLVLIAGLLPDPEIALASLAICGTLLGWVFMVSVGFNAAVSVRVSNELGAGHPRSAAFSVVVATGTSLLVAVVFAIVTFFLRHKISYAFTSGEVVSNAVADLTPILAGAIVLNGIQHVLSGKYF</sequence>
<dbReference type="PANTHER" id="PTHR11206">
    <property type="entry name" value="MULTIDRUG RESISTANCE PROTEIN"/>
    <property type="match status" value="1"/>
</dbReference>
<evidence type="ECO:0000313" key="3">
    <source>
        <dbReference type="EMBL" id="KAG6419465.1"/>
    </source>
</evidence>
<proteinExistence type="inferred from homology"/>
<dbReference type="GO" id="GO:0015297">
    <property type="term" value="F:antiporter activity"/>
    <property type="evidence" value="ECO:0007669"/>
    <property type="project" value="InterPro"/>
</dbReference>
<dbReference type="Proteomes" id="UP000298416">
    <property type="component" value="Unassembled WGS sequence"/>
</dbReference>
<keyword evidence="2" id="KW-1133">Transmembrane helix</keyword>
<accession>A0A8X8XWK0</accession>
<dbReference type="GO" id="GO:0016020">
    <property type="term" value="C:membrane"/>
    <property type="evidence" value="ECO:0007669"/>
    <property type="project" value="InterPro"/>
</dbReference>
<organism evidence="3">
    <name type="scientific">Salvia splendens</name>
    <name type="common">Scarlet sage</name>
    <dbReference type="NCBI Taxonomy" id="180675"/>
    <lineage>
        <taxon>Eukaryota</taxon>
        <taxon>Viridiplantae</taxon>
        <taxon>Streptophyta</taxon>
        <taxon>Embryophyta</taxon>
        <taxon>Tracheophyta</taxon>
        <taxon>Spermatophyta</taxon>
        <taxon>Magnoliopsida</taxon>
        <taxon>eudicotyledons</taxon>
        <taxon>Gunneridae</taxon>
        <taxon>Pentapetalae</taxon>
        <taxon>asterids</taxon>
        <taxon>lamiids</taxon>
        <taxon>Lamiales</taxon>
        <taxon>Lamiaceae</taxon>
        <taxon>Nepetoideae</taxon>
        <taxon>Mentheae</taxon>
        <taxon>Salviinae</taxon>
        <taxon>Salvia</taxon>
        <taxon>Salvia subgen. Calosphace</taxon>
        <taxon>core Calosphace</taxon>
    </lineage>
</organism>
<evidence type="ECO:0000256" key="1">
    <source>
        <dbReference type="ARBA" id="ARBA00010199"/>
    </source>
</evidence>